<proteinExistence type="inferred from homology"/>
<gene>
    <name evidence="5" type="ORF">FE773_09035</name>
</gene>
<dbReference type="EMBL" id="CP040463">
    <property type="protein sequence ID" value="QCT95331.1"/>
    <property type="molecule type" value="Genomic_DNA"/>
</dbReference>
<accession>A0ABX5VDU3</accession>
<evidence type="ECO:0000256" key="4">
    <source>
        <dbReference type="ARBA" id="ARBA00023118"/>
    </source>
</evidence>
<dbReference type="Proteomes" id="UP000306825">
    <property type="component" value="Chromosome"/>
</dbReference>
<evidence type="ECO:0000256" key="3">
    <source>
        <dbReference type="ARBA" id="ARBA00022884"/>
    </source>
</evidence>
<name>A0ABX5VDU3_9BACT</name>
<comment type="similarity">
    <text evidence="1">Belongs to the CRISPR-associated Csm4 family.</text>
</comment>
<keyword evidence="3" id="KW-0694">RNA-binding</keyword>
<reference evidence="5 6" key="1">
    <citation type="submission" date="2019-05" db="EMBL/GenBank/DDBJ databases">
        <title>A comparative analysis of the Nautiliaceae.</title>
        <authorList>
            <person name="Grosche A."/>
            <person name="Smedile F."/>
            <person name="Vetriani C."/>
        </authorList>
    </citation>
    <scope>NUCLEOTIDE SEQUENCE [LARGE SCALE GENOMIC DNA]</scope>
    <source>
        <strain evidence="5 6">TB-2</strain>
    </source>
</reference>
<evidence type="ECO:0000313" key="6">
    <source>
        <dbReference type="Proteomes" id="UP000306825"/>
    </source>
</evidence>
<dbReference type="RefSeq" id="WP_138323886.1">
    <property type="nucleotide sequence ID" value="NZ_CP040463.1"/>
</dbReference>
<evidence type="ECO:0000313" key="5">
    <source>
        <dbReference type="EMBL" id="QCT95331.1"/>
    </source>
</evidence>
<keyword evidence="4" id="KW-0051">Antiviral defense</keyword>
<evidence type="ECO:0000256" key="2">
    <source>
        <dbReference type="ARBA" id="ARBA00016109"/>
    </source>
</evidence>
<organism evidence="5 6">
    <name type="scientific">Caminibacter mediatlanticus TB-2</name>
    <dbReference type="NCBI Taxonomy" id="391592"/>
    <lineage>
        <taxon>Bacteria</taxon>
        <taxon>Pseudomonadati</taxon>
        <taxon>Campylobacterota</taxon>
        <taxon>Epsilonproteobacteria</taxon>
        <taxon>Nautiliales</taxon>
        <taxon>Nautiliaceae</taxon>
        <taxon>Caminibacter</taxon>
    </lineage>
</organism>
<sequence>MELLVFKIKPLTPFCFDLRGDSIFSHIVAYDYLEGGNLFDNYLEKVNLIVSDMMPFKYVYKPTLPFRFFKHCVNEEDKKKLKKKNWINIKDLQYGNLCKVEDVNFKHKQIVVRNSINRLSFSTDDEGFSPYSNEEISVNRNLWMFCLVDKNIKDKVIELVKKLGKYGIGKDVSIGKGKFEVEVLENDFIEDIKSNYYLTLSPAIIDGYESYYLPFVRFGKYGLDRAFKNPFKKPVLLADSGAVIKSNKKIKFIGKAITNNQSEDKKSFFQGYSIVIPFKLKDE</sequence>
<protein>
    <recommendedName>
        <fullName evidence="2">CRISPR system Cms protein Csm4</fullName>
    </recommendedName>
</protein>
<evidence type="ECO:0000256" key="1">
    <source>
        <dbReference type="ARBA" id="ARBA00005772"/>
    </source>
</evidence>
<dbReference type="NCBIfam" id="TIGR01903">
    <property type="entry name" value="cas5_csm4"/>
    <property type="match status" value="1"/>
</dbReference>
<keyword evidence="6" id="KW-1185">Reference proteome</keyword>
<dbReference type="InterPro" id="IPR005510">
    <property type="entry name" value="Csm4"/>
</dbReference>